<dbReference type="AlphaFoldDB" id="A0A4Y2SWG3"/>
<accession>A0A4Y2SWG3</accession>
<reference evidence="1 2" key="1">
    <citation type="journal article" date="2019" name="Sci. Rep.">
        <title>Orb-weaving spider Araneus ventricosus genome elucidates the spidroin gene catalogue.</title>
        <authorList>
            <person name="Kono N."/>
            <person name="Nakamura H."/>
            <person name="Ohtoshi R."/>
            <person name="Moran D.A.P."/>
            <person name="Shinohara A."/>
            <person name="Yoshida Y."/>
            <person name="Fujiwara M."/>
            <person name="Mori M."/>
            <person name="Tomita M."/>
            <person name="Arakawa K."/>
        </authorList>
    </citation>
    <scope>NUCLEOTIDE SEQUENCE [LARGE SCALE GENOMIC DNA]</scope>
</reference>
<sequence length="126" mass="13974">MNPAGQSTNPKECEVVEIGSSGPSTLRAHINDGPLNSSHGDICRCPIIEIRGNLRRYCTSVSFKDSRLTSMVQFFQGLLSGSTDGGNLMFYRIPDIHGTLVKWSHAKIQIPSLLRRCYVPSLVRRL</sequence>
<proteinExistence type="predicted"/>
<gene>
    <name evidence="1" type="ORF">AVEN_83569_1</name>
</gene>
<evidence type="ECO:0000313" key="1">
    <source>
        <dbReference type="EMBL" id="GBN91215.1"/>
    </source>
</evidence>
<protein>
    <submittedName>
        <fullName evidence="1">Uncharacterized protein</fullName>
    </submittedName>
</protein>
<organism evidence="1 2">
    <name type="scientific">Araneus ventricosus</name>
    <name type="common">Orbweaver spider</name>
    <name type="synonym">Epeira ventricosa</name>
    <dbReference type="NCBI Taxonomy" id="182803"/>
    <lineage>
        <taxon>Eukaryota</taxon>
        <taxon>Metazoa</taxon>
        <taxon>Ecdysozoa</taxon>
        <taxon>Arthropoda</taxon>
        <taxon>Chelicerata</taxon>
        <taxon>Arachnida</taxon>
        <taxon>Araneae</taxon>
        <taxon>Araneomorphae</taxon>
        <taxon>Entelegynae</taxon>
        <taxon>Araneoidea</taxon>
        <taxon>Araneidae</taxon>
        <taxon>Araneus</taxon>
    </lineage>
</organism>
<dbReference type="EMBL" id="BGPR01023774">
    <property type="protein sequence ID" value="GBN91215.1"/>
    <property type="molecule type" value="Genomic_DNA"/>
</dbReference>
<comment type="caution">
    <text evidence="1">The sequence shown here is derived from an EMBL/GenBank/DDBJ whole genome shotgun (WGS) entry which is preliminary data.</text>
</comment>
<keyword evidence="2" id="KW-1185">Reference proteome</keyword>
<evidence type="ECO:0000313" key="2">
    <source>
        <dbReference type="Proteomes" id="UP000499080"/>
    </source>
</evidence>
<dbReference type="Proteomes" id="UP000499080">
    <property type="component" value="Unassembled WGS sequence"/>
</dbReference>
<name>A0A4Y2SWG3_ARAVE</name>